<organism evidence="1 2">
    <name type="scientific">Schizopora paradoxa</name>
    <dbReference type="NCBI Taxonomy" id="27342"/>
    <lineage>
        <taxon>Eukaryota</taxon>
        <taxon>Fungi</taxon>
        <taxon>Dikarya</taxon>
        <taxon>Basidiomycota</taxon>
        <taxon>Agaricomycotina</taxon>
        <taxon>Agaricomycetes</taxon>
        <taxon>Hymenochaetales</taxon>
        <taxon>Schizoporaceae</taxon>
        <taxon>Schizopora</taxon>
    </lineage>
</organism>
<gene>
    <name evidence="1" type="ORF">SCHPADRAFT_795598</name>
</gene>
<feature type="non-terminal residue" evidence="1">
    <location>
        <position position="1"/>
    </location>
</feature>
<name>A0A0H2R1I9_9AGAM</name>
<reference evidence="1 2" key="1">
    <citation type="submission" date="2015-04" db="EMBL/GenBank/DDBJ databases">
        <title>Complete genome sequence of Schizopora paradoxa KUC8140, a cosmopolitan wood degrader in East Asia.</title>
        <authorList>
            <consortium name="DOE Joint Genome Institute"/>
            <person name="Min B."/>
            <person name="Park H."/>
            <person name="Jang Y."/>
            <person name="Kim J.-J."/>
            <person name="Kim K.H."/>
            <person name="Pangilinan J."/>
            <person name="Lipzen A."/>
            <person name="Riley R."/>
            <person name="Grigoriev I.V."/>
            <person name="Spatafora J.W."/>
            <person name="Choi I.-G."/>
        </authorList>
    </citation>
    <scope>NUCLEOTIDE SEQUENCE [LARGE SCALE GENOMIC DNA]</scope>
    <source>
        <strain evidence="1 2">KUC8140</strain>
    </source>
</reference>
<dbReference type="Proteomes" id="UP000053477">
    <property type="component" value="Unassembled WGS sequence"/>
</dbReference>
<protein>
    <submittedName>
        <fullName evidence="1">Uncharacterized protein</fullName>
    </submittedName>
</protein>
<dbReference type="OrthoDB" id="2686745at2759"/>
<dbReference type="EMBL" id="KQ086288">
    <property type="protein sequence ID" value="KLO05585.1"/>
    <property type="molecule type" value="Genomic_DNA"/>
</dbReference>
<sequence length="105" mass="12377">IPKPQGEVGRPNRGGYNLLVELCKHPELGWNEQQYGRRYIIELVKEHLDPRKCYSSQIRSNIQEVEDSASSVHAVLKKYQRCWPLHDIIRQHLKYTSARARKLRV</sequence>
<dbReference type="STRING" id="27342.A0A0H2R1I9"/>
<feature type="non-terminal residue" evidence="1">
    <location>
        <position position="105"/>
    </location>
</feature>
<accession>A0A0H2R1I9</accession>
<dbReference type="InParanoid" id="A0A0H2R1I9"/>
<proteinExistence type="predicted"/>
<evidence type="ECO:0000313" key="2">
    <source>
        <dbReference type="Proteomes" id="UP000053477"/>
    </source>
</evidence>
<evidence type="ECO:0000313" key="1">
    <source>
        <dbReference type="EMBL" id="KLO05585.1"/>
    </source>
</evidence>
<keyword evidence="2" id="KW-1185">Reference proteome</keyword>
<dbReference type="AlphaFoldDB" id="A0A0H2R1I9"/>